<dbReference type="Pfam" id="PF12802">
    <property type="entry name" value="MarR_2"/>
    <property type="match status" value="1"/>
</dbReference>
<dbReference type="RefSeq" id="WP_154078410.1">
    <property type="nucleotide sequence ID" value="NZ_CP045929.1"/>
</dbReference>
<dbReference type="Proteomes" id="UP000371041">
    <property type="component" value="Chromosome"/>
</dbReference>
<gene>
    <name evidence="3" type="ORF">GIY23_22125</name>
</gene>
<dbReference type="InterPro" id="IPR043129">
    <property type="entry name" value="ATPase_NBD"/>
</dbReference>
<dbReference type="Pfam" id="PF00480">
    <property type="entry name" value="ROK"/>
    <property type="match status" value="1"/>
</dbReference>
<dbReference type="PANTHER" id="PTHR18964">
    <property type="entry name" value="ROK (REPRESSOR, ORF, KINASE) FAMILY"/>
    <property type="match status" value="1"/>
</dbReference>
<dbReference type="EMBL" id="CP045929">
    <property type="protein sequence ID" value="QGK71842.1"/>
    <property type="molecule type" value="Genomic_DNA"/>
</dbReference>
<dbReference type="InterPro" id="IPR000835">
    <property type="entry name" value="HTH_MarR-typ"/>
</dbReference>
<dbReference type="KEGG" id="sace:GIY23_22125"/>
<dbReference type="PANTHER" id="PTHR18964:SF173">
    <property type="entry name" value="GLUCOKINASE"/>
    <property type="match status" value="1"/>
</dbReference>
<dbReference type="Gene3D" id="3.30.420.40">
    <property type="match status" value="2"/>
</dbReference>
<dbReference type="InterPro" id="IPR036388">
    <property type="entry name" value="WH-like_DNA-bd_sf"/>
</dbReference>
<dbReference type="GO" id="GO:0003700">
    <property type="term" value="F:DNA-binding transcription factor activity"/>
    <property type="evidence" value="ECO:0007669"/>
    <property type="project" value="InterPro"/>
</dbReference>
<keyword evidence="4" id="KW-1185">Reference proteome</keyword>
<reference evidence="4" key="1">
    <citation type="submission" date="2019-11" db="EMBL/GenBank/DDBJ databases">
        <title>The complete genome sequence of Saccharopolyspora sp. E2A.</title>
        <authorList>
            <person name="Zhang G."/>
        </authorList>
    </citation>
    <scope>NUCLEOTIDE SEQUENCE [LARGE SCALE GENOMIC DNA]</scope>
    <source>
        <strain evidence="4">E2A</strain>
    </source>
</reference>
<name>A0A5Q3QBJ8_9PSEU</name>
<sequence length="398" mass="41465">MRRDSWQGTNLPKVSGYNRAVVLDAIRGHDGISRVELADRTGLTAQTMSNIVRGLIGDGLVTEDGHAPSTGGKRRSRLRLVADSQHAVGLHLDHERLTGVLLDLSGSPLRRSERAIPPDSSSSTVIRALNRMFTQLVRSSGTDRLLGVGLAVPSALDSSRRGLAYGSWAGVPLADLVQDRLGVPVVMDGDGIAAAVGEHWSGGEHRTGSFLYVHLGSRVGIGLVLDDQVHRGTSGNAGEIAHVPGAGGRECVCGRRGCLDAYCSMSAVVADWRASANGTGPASAETVHAEYDQLRRAASDGDALAVKTLRQAASRLGQALAPVVGVLDLDRVVLGGPALRHVDEHIRPRVAKALDAYRSSPGGCRVESGLVGDDAGAVGAAALVLDQAHAPRLAPLPG</sequence>
<accession>A0A5Q3QBJ8</accession>
<organism evidence="3 4">
    <name type="scientific">Allosaccharopolyspora coralli</name>
    <dbReference type="NCBI Taxonomy" id="2665642"/>
    <lineage>
        <taxon>Bacteria</taxon>
        <taxon>Bacillati</taxon>
        <taxon>Actinomycetota</taxon>
        <taxon>Actinomycetes</taxon>
        <taxon>Pseudonocardiales</taxon>
        <taxon>Pseudonocardiaceae</taxon>
        <taxon>Allosaccharopolyspora</taxon>
    </lineage>
</organism>
<dbReference type="SUPFAM" id="SSF53067">
    <property type="entry name" value="Actin-like ATPase domain"/>
    <property type="match status" value="1"/>
</dbReference>
<dbReference type="SUPFAM" id="SSF46785">
    <property type="entry name" value="Winged helix' DNA-binding domain"/>
    <property type="match status" value="1"/>
</dbReference>
<feature type="domain" description="HTH marR-type" evidence="2">
    <location>
        <begin position="21"/>
        <end position="63"/>
    </location>
</feature>
<dbReference type="InterPro" id="IPR036390">
    <property type="entry name" value="WH_DNA-bd_sf"/>
</dbReference>
<dbReference type="InterPro" id="IPR000600">
    <property type="entry name" value="ROK"/>
</dbReference>
<evidence type="ECO:0000256" key="1">
    <source>
        <dbReference type="ARBA" id="ARBA00006479"/>
    </source>
</evidence>
<evidence type="ECO:0000313" key="4">
    <source>
        <dbReference type="Proteomes" id="UP000371041"/>
    </source>
</evidence>
<comment type="similarity">
    <text evidence="1">Belongs to the ROK (NagC/XylR) family.</text>
</comment>
<dbReference type="AlphaFoldDB" id="A0A5Q3QBJ8"/>
<protein>
    <submittedName>
        <fullName evidence="3">ROK family protein</fullName>
    </submittedName>
</protein>
<dbReference type="Gene3D" id="1.10.10.10">
    <property type="entry name" value="Winged helix-like DNA-binding domain superfamily/Winged helix DNA-binding domain"/>
    <property type="match status" value="1"/>
</dbReference>
<evidence type="ECO:0000313" key="3">
    <source>
        <dbReference type="EMBL" id="QGK71842.1"/>
    </source>
</evidence>
<evidence type="ECO:0000259" key="2">
    <source>
        <dbReference type="Pfam" id="PF12802"/>
    </source>
</evidence>
<proteinExistence type="inferred from homology"/>